<evidence type="ECO:0000313" key="2">
    <source>
        <dbReference type="EMBL" id="ABC78671.1"/>
    </source>
</evidence>
<reference evidence="2 3" key="1">
    <citation type="journal article" date="2007" name="Proc. Natl. Acad. Sci. U.S.A.">
        <title>The genome of Syntrophus aciditrophicus: life at the thermodynamic limit of microbial growth.</title>
        <authorList>
            <person name="McInerney M.J."/>
            <person name="Rohlin L."/>
            <person name="Mouttaki H."/>
            <person name="Kim U."/>
            <person name="Krupp R.S."/>
            <person name="Rios-Hernandez L."/>
            <person name="Sieber J."/>
            <person name="Struchtemeyer C.G."/>
            <person name="Bhattacharyya A."/>
            <person name="Campbell J.W."/>
            <person name="Gunsalus R.P."/>
        </authorList>
    </citation>
    <scope>NUCLEOTIDE SEQUENCE [LARGE SCALE GENOMIC DNA]</scope>
    <source>
        <strain evidence="2 3">SB</strain>
    </source>
</reference>
<dbReference type="KEGG" id="sat:SYN_02990"/>
<keyword evidence="1" id="KW-1133">Transmembrane helix</keyword>
<gene>
    <name evidence="2" type="ORF">SYN_02990</name>
</gene>
<keyword evidence="1" id="KW-0472">Membrane</keyword>
<feature type="transmembrane region" description="Helical" evidence="1">
    <location>
        <begin position="44"/>
        <end position="62"/>
    </location>
</feature>
<dbReference type="EMBL" id="CP000252">
    <property type="protein sequence ID" value="ABC78671.1"/>
    <property type="molecule type" value="Genomic_DNA"/>
</dbReference>
<protein>
    <submittedName>
        <fullName evidence="2">Hypothetical membrane protein</fullName>
    </submittedName>
</protein>
<sequence>MTENGNEAIPHDSACSMNFQLTGEFRNDLIDRKDVLHEKMDFESAFVICFLVVSFFFSRFLCPG</sequence>
<dbReference type="STRING" id="56780.SYN_02990"/>
<keyword evidence="1" id="KW-0812">Transmembrane</keyword>
<dbReference type="InParanoid" id="Q2LX58"/>
<dbReference type="Proteomes" id="UP000001933">
    <property type="component" value="Chromosome"/>
</dbReference>
<keyword evidence="3" id="KW-1185">Reference proteome</keyword>
<dbReference type="HOGENOM" id="CLU_2866179_0_0_7"/>
<evidence type="ECO:0000256" key="1">
    <source>
        <dbReference type="SAM" id="Phobius"/>
    </source>
</evidence>
<name>Q2LX58_SYNAS</name>
<dbReference type="AlphaFoldDB" id="Q2LX58"/>
<organism evidence="2 3">
    <name type="scientific">Syntrophus aciditrophicus (strain SB)</name>
    <dbReference type="NCBI Taxonomy" id="56780"/>
    <lineage>
        <taxon>Bacteria</taxon>
        <taxon>Pseudomonadati</taxon>
        <taxon>Thermodesulfobacteriota</taxon>
        <taxon>Syntrophia</taxon>
        <taxon>Syntrophales</taxon>
        <taxon>Syntrophaceae</taxon>
        <taxon>Syntrophus</taxon>
    </lineage>
</organism>
<evidence type="ECO:0000313" key="3">
    <source>
        <dbReference type="Proteomes" id="UP000001933"/>
    </source>
</evidence>
<accession>Q2LX58</accession>
<proteinExistence type="predicted"/>